<dbReference type="PANTHER" id="PTHR19375">
    <property type="entry name" value="HEAT SHOCK PROTEIN 70KDA"/>
    <property type="match status" value="1"/>
</dbReference>
<keyword evidence="3 4" id="KW-0067">ATP-binding</keyword>
<evidence type="ECO:0000256" key="4">
    <source>
        <dbReference type="RuleBase" id="RU003322"/>
    </source>
</evidence>
<protein>
    <submittedName>
        <fullName evidence="5">Uncharacterized protein</fullName>
    </submittedName>
</protein>
<gene>
    <name evidence="5" type="ORF">OXX778_LOCUS15905</name>
</gene>
<dbReference type="GO" id="GO:0140662">
    <property type="term" value="F:ATP-dependent protein folding chaperone"/>
    <property type="evidence" value="ECO:0007669"/>
    <property type="project" value="InterPro"/>
</dbReference>
<dbReference type="InterPro" id="IPR018181">
    <property type="entry name" value="Heat_shock_70_CS"/>
</dbReference>
<dbReference type="OrthoDB" id="29851at2759"/>
<keyword evidence="2 4" id="KW-0547">Nucleotide-binding</keyword>
<dbReference type="EMBL" id="CAJNOC010003617">
    <property type="protein sequence ID" value="CAF0990908.1"/>
    <property type="molecule type" value="Genomic_DNA"/>
</dbReference>
<evidence type="ECO:0000256" key="2">
    <source>
        <dbReference type="ARBA" id="ARBA00022741"/>
    </source>
</evidence>
<name>A0A814G9G8_9BILA</name>
<keyword evidence="6" id="KW-1185">Reference proteome</keyword>
<proteinExistence type="inferred from homology"/>
<comment type="caution">
    <text evidence="5">The sequence shown here is derived from an EMBL/GenBank/DDBJ whole genome shotgun (WGS) entry which is preliminary data.</text>
</comment>
<dbReference type="GO" id="GO:0005524">
    <property type="term" value="F:ATP binding"/>
    <property type="evidence" value="ECO:0007669"/>
    <property type="project" value="UniProtKB-KW"/>
</dbReference>
<sequence>MDTNNFITIGIDFGTSSFCSGGYSGRFSIIENDNSRELLNFLTKKPVEEANFSFGAISEEKIRSNLKDIVFDYKILLAKDYDEIIRENLERMPFHLEKSKQNRVRIILGNNSFEPEQILALFIEKIKDLAEKKFKKTVNSCVITVPCCFNNSERQAVIDSVNIAGIPNVSLINDNTAVATTLAYENKLIKGKNILIFNLGAYYLNLSICDIINGCIYIKASSSFPNMGGRKIDLTMARYLFKNTQNIDFKSENDKKKFFQILIFECEKAKIKLSYSDSTDITIMSILPNDQDFNATLSKKNFDEINEELFSKYLEHVQDLLNRINLKKDDLGEIIMVGGSSRIPKVRDLLSEFFSKNVNLSQNASEAVAFGAIIRAGFLSKQKLTSNNGYCYEEISSNNYFLNITMNDEEKFCLKKHWFENLPVVKNIDFYLKNQNIKFKLQLFEQEKLIWSKNFSGQVERGSFTLNVENNGIVNIDIKLLSNASKIELVNDEKKYCLSNDKKEVLSKWITEIKKQQEKKIQIQTVKNSIESSCYSLKQWLDGTFCQSSSEYYVLSKQLDDSLKSLKEKSNFAEIDEKLKYLEIIRQSVKNEKDTWSSLTCLRLNINVLIFKLENLQNLKDDNFERLERLKNYQKKLVLNEIISDNNELNKIIKDVYNDKEYIEQVILCQVYSLFESFKNDKKISGKNFVKICKKINIENCADKKNLEGKLKSILGSDLFEEIKSTESFSSLWNLI</sequence>
<dbReference type="FunFam" id="3.90.640.10:FF:000003">
    <property type="entry name" value="Molecular chaperone DnaK"/>
    <property type="match status" value="1"/>
</dbReference>
<evidence type="ECO:0000256" key="3">
    <source>
        <dbReference type="ARBA" id="ARBA00022840"/>
    </source>
</evidence>
<reference evidence="5" key="1">
    <citation type="submission" date="2021-02" db="EMBL/GenBank/DDBJ databases">
        <authorList>
            <person name="Nowell W R."/>
        </authorList>
    </citation>
    <scope>NUCLEOTIDE SEQUENCE</scope>
    <source>
        <strain evidence="5">Ploen Becks lab</strain>
    </source>
</reference>
<dbReference type="AlphaFoldDB" id="A0A814G9G8"/>
<evidence type="ECO:0000313" key="5">
    <source>
        <dbReference type="EMBL" id="CAF0990908.1"/>
    </source>
</evidence>
<dbReference type="SUPFAM" id="SSF53067">
    <property type="entry name" value="Actin-like ATPase domain"/>
    <property type="match status" value="2"/>
</dbReference>
<evidence type="ECO:0000313" key="6">
    <source>
        <dbReference type="Proteomes" id="UP000663879"/>
    </source>
</evidence>
<dbReference type="Proteomes" id="UP000663879">
    <property type="component" value="Unassembled WGS sequence"/>
</dbReference>
<dbReference type="Gene3D" id="3.30.420.40">
    <property type="match status" value="2"/>
</dbReference>
<dbReference type="Gene3D" id="3.90.640.10">
    <property type="entry name" value="Actin, Chain A, domain 4"/>
    <property type="match status" value="1"/>
</dbReference>
<comment type="similarity">
    <text evidence="1 4">Belongs to the heat shock protein 70 family.</text>
</comment>
<dbReference type="Pfam" id="PF00012">
    <property type="entry name" value="HSP70"/>
    <property type="match status" value="1"/>
</dbReference>
<evidence type="ECO:0000256" key="1">
    <source>
        <dbReference type="ARBA" id="ARBA00007381"/>
    </source>
</evidence>
<dbReference type="PROSITE" id="PS01036">
    <property type="entry name" value="HSP70_3"/>
    <property type="match status" value="1"/>
</dbReference>
<organism evidence="5 6">
    <name type="scientific">Brachionus calyciflorus</name>
    <dbReference type="NCBI Taxonomy" id="104777"/>
    <lineage>
        <taxon>Eukaryota</taxon>
        <taxon>Metazoa</taxon>
        <taxon>Spiralia</taxon>
        <taxon>Gnathifera</taxon>
        <taxon>Rotifera</taxon>
        <taxon>Eurotatoria</taxon>
        <taxon>Monogononta</taxon>
        <taxon>Pseudotrocha</taxon>
        <taxon>Ploima</taxon>
        <taxon>Brachionidae</taxon>
        <taxon>Brachionus</taxon>
    </lineage>
</organism>
<dbReference type="InterPro" id="IPR013126">
    <property type="entry name" value="Hsp_70_fam"/>
</dbReference>
<accession>A0A814G9G8</accession>
<dbReference type="PRINTS" id="PR00301">
    <property type="entry name" value="HEATSHOCK70"/>
</dbReference>
<dbReference type="InterPro" id="IPR043129">
    <property type="entry name" value="ATPase_NBD"/>
</dbReference>